<dbReference type="KEGG" id="csl:COCSUDRAFT_62034"/>
<dbReference type="GeneID" id="17042604"/>
<gene>
    <name evidence="2" type="ORF">COCSUDRAFT_62034</name>
</gene>
<feature type="compositionally biased region" description="Low complexity" evidence="1">
    <location>
        <begin position="344"/>
        <end position="365"/>
    </location>
</feature>
<feature type="compositionally biased region" description="Gly residues" evidence="1">
    <location>
        <begin position="804"/>
        <end position="813"/>
    </location>
</feature>
<feature type="compositionally biased region" description="Basic and acidic residues" evidence="1">
    <location>
        <begin position="494"/>
        <end position="512"/>
    </location>
</feature>
<feature type="compositionally biased region" description="Low complexity" evidence="1">
    <location>
        <begin position="324"/>
        <end position="334"/>
    </location>
</feature>
<reference evidence="2 3" key="1">
    <citation type="journal article" date="2012" name="Genome Biol.">
        <title>The genome of the polar eukaryotic microalga coccomyxa subellipsoidea reveals traits of cold adaptation.</title>
        <authorList>
            <person name="Blanc G."/>
            <person name="Agarkova I."/>
            <person name="Grimwood J."/>
            <person name="Kuo A."/>
            <person name="Brueggeman A."/>
            <person name="Dunigan D."/>
            <person name="Gurnon J."/>
            <person name="Ladunga I."/>
            <person name="Lindquist E."/>
            <person name="Lucas S."/>
            <person name="Pangilinan J."/>
            <person name="Proschold T."/>
            <person name="Salamov A."/>
            <person name="Schmutz J."/>
            <person name="Weeks D."/>
            <person name="Yamada T."/>
            <person name="Claverie J.M."/>
            <person name="Grigoriev I."/>
            <person name="Van Etten J."/>
            <person name="Lomsadze A."/>
            <person name="Borodovsky M."/>
        </authorList>
    </citation>
    <scope>NUCLEOTIDE SEQUENCE [LARGE SCALE GENOMIC DNA]</scope>
    <source>
        <strain evidence="2 3">C-169</strain>
    </source>
</reference>
<evidence type="ECO:0000256" key="1">
    <source>
        <dbReference type="SAM" id="MobiDB-lite"/>
    </source>
</evidence>
<name>I0Z1T3_COCSC</name>
<feature type="compositionally biased region" description="Low complexity" evidence="1">
    <location>
        <begin position="444"/>
        <end position="462"/>
    </location>
</feature>
<dbReference type="Proteomes" id="UP000007264">
    <property type="component" value="Unassembled WGS sequence"/>
</dbReference>
<feature type="compositionally biased region" description="Polar residues" evidence="1">
    <location>
        <begin position="133"/>
        <end position="161"/>
    </location>
</feature>
<organism evidence="2 3">
    <name type="scientific">Coccomyxa subellipsoidea (strain C-169)</name>
    <name type="common">Green microalga</name>
    <dbReference type="NCBI Taxonomy" id="574566"/>
    <lineage>
        <taxon>Eukaryota</taxon>
        <taxon>Viridiplantae</taxon>
        <taxon>Chlorophyta</taxon>
        <taxon>core chlorophytes</taxon>
        <taxon>Trebouxiophyceae</taxon>
        <taxon>Trebouxiophyceae incertae sedis</taxon>
        <taxon>Coccomyxaceae</taxon>
        <taxon>Coccomyxa</taxon>
        <taxon>Coccomyxa subellipsoidea</taxon>
    </lineage>
</organism>
<sequence>MASQGDSQESFQQSAQTVGTEIHGPSIKLSRVSTDAQPAPDSLQQAPAGCTETTAAHEGTANTAHGVGLPEVRPPAAEEPLREQPSLHVPPVEEAFLPAEEPARLDQPSRAPLAWPTEAGRDPAPEAPGVPNSLVTADSHSSTPPAQSMSHSLPGGHSQSGLEPPAMPAPTGEVADAQSEGAHRGETVTEEEGASFPGAVQGALSADAEPSEACSAIQHAPDMAASHGYRGEPETECAQTGQQSAGGDPLPEPKCSLSQPSEGAAGPIIERGAGKAEEFGSDRQRPDSLPEEQTAGSGSVGREQALGAALVPVDAEQQRPPALPDEGQAAPGAAEADEEPDVDSLPSAAESALEAAPEVHAAAQASSQTDRVTVTAMLPSLPLPPRVPPFQTQSFLRPSKAPIIAPHAPAEFSLAAVPAEEAATSPDAEKHLFTHEAVSEGPVESEAADSSEAAAPDSAATEADLLALAEEVERLEQELERAQDSAKSAARQADAARTDAESARAEAAEWREREADARAELAAIREAYTEVRGEAEAARQELQQLQDAHRALQEQTSTALQEAHAKEGGKMRMRLERAERAIEQERATVRELQRALGAARQVSPAVSPRKDGGQARAALAAAQKELADTRAALDAQKLTNSGLQARLLRACPIRVTELLRSAEEVAQLRGTCEELRSRCEVVQSSEDHTKQLEATVETLRAQNNSLHVTMERLLGANSELGTKLNSQAAHISSLEALLAEARAKSPAAPATDEPAGGVRFSESDLELLALAEYVKELETALEKQRALSASQQQATPAQSHPGSEAGGSSGGSGAQLSKSGEAITVQIEHGLSPSVRPVDETKEGQENGPDVLESTAPVRKKSVTWWGYITGADRATPVKRSR</sequence>
<proteinExistence type="predicted"/>
<dbReference type="AlphaFoldDB" id="I0Z1T3"/>
<dbReference type="RefSeq" id="XP_005649146.1">
    <property type="nucleotide sequence ID" value="XM_005649089.1"/>
</dbReference>
<dbReference type="EMBL" id="AGSI01000005">
    <property type="protein sequence ID" value="EIE24602.1"/>
    <property type="molecule type" value="Genomic_DNA"/>
</dbReference>
<feature type="region of interest" description="Disordered" evidence="1">
    <location>
        <begin position="785"/>
        <end position="856"/>
    </location>
</feature>
<feature type="compositionally biased region" description="Basic and acidic residues" evidence="1">
    <location>
        <begin position="427"/>
        <end position="438"/>
    </location>
</feature>
<evidence type="ECO:0000313" key="2">
    <source>
        <dbReference type="EMBL" id="EIE24602.1"/>
    </source>
</evidence>
<feature type="compositionally biased region" description="Polar residues" evidence="1">
    <location>
        <begin position="1"/>
        <end position="19"/>
    </location>
</feature>
<feature type="region of interest" description="Disordered" evidence="1">
    <location>
        <begin position="475"/>
        <end position="512"/>
    </location>
</feature>
<feature type="compositionally biased region" description="Low complexity" evidence="1">
    <location>
        <begin position="786"/>
        <end position="803"/>
    </location>
</feature>
<feature type="region of interest" description="Disordered" evidence="1">
    <location>
        <begin position="416"/>
        <end position="462"/>
    </location>
</feature>
<feature type="region of interest" description="Disordered" evidence="1">
    <location>
        <begin position="1"/>
        <end position="394"/>
    </location>
</feature>
<keyword evidence="3" id="KW-1185">Reference proteome</keyword>
<comment type="caution">
    <text evidence="2">The sequence shown here is derived from an EMBL/GenBank/DDBJ whole genome shotgun (WGS) entry which is preliminary data.</text>
</comment>
<feature type="compositionally biased region" description="Basic and acidic residues" evidence="1">
    <location>
        <begin position="272"/>
        <end position="288"/>
    </location>
</feature>
<feature type="compositionally biased region" description="Basic and acidic residues" evidence="1">
    <location>
        <begin position="475"/>
        <end position="484"/>
    </location>
</feature>
<dbReference type="OrthoDB" id="10671289at2759"/>
<accession>I0Z1T3</accession>
<protein>
    <submittedName>
        <fullName evidence="2">Uncharacterized protein</fullName>
    </submittedName>
</protein>
<evidence type="ECO:0000313" key="3">
    <source>
        <dbReference type="Proteomes" id="UP000007264"/>
    </source>
</evidence>